<dbReference type="EMBL" id="PPED02000003">
    <property type="protein sequence ID" value="PWN69069.1"/>
    <property type="molecule type" value="Genomic_DNA"/>
</dbReference>
<accession>A0A316X767</accession>
<dbReference type="RefSeq" id="WP_109712695.1">
    <property type="nucleotide sequence ID" value="NZ_PPED02000003.1"/>
</dbReference>
<keyword evidence="2" id="KW-1185">Reference proteome</keyword>
<dbReference type="Proteomes" id="UP000236594">
    <property type="component" value="Unassembled WGS sequence"/>
</dbReference>
<gene>
    <name evidence="1" type="ORF">C1631_013455</name>
</gene>
<evidence type="ECO:0000313" key="2">
    <source>
        <dbReference type="Proteomes" id="UP000236594"/>
    </source>
</evidence>
<dbReference type="OrthoDB" id="886726at2"/>
<reference evidence="1 2" key="1">
    <citation type="submission" date="2018-04" db="EMBL/GenBank/DDBJ databases">
        <title>Draft Genome Sequence of Phosphate-Solubilizing Chryseobacterium sp. ISE14 that is a Biocontrol and Plant Growth-Promoting Rhizobacterium Isolated from Cucumber.</title>
        <authorList>
            <person name="Jeong J.-J."/>
            <person name="Sang M.K."/>
            <person name="Choi I.-G."/>
            <person name="Kim K.D."/>
        </authorList>
    </citation>
    <scope>NUCLEOTIDE SEQUENCE [LARGE SCALE GENOMIC DNA]</scope>
    <source>
        <strain evidence="1 2">ISE14</strain>
    </source>
</reference>
<proteinExistence type="predicted"/>
<comment type="caution">
    <text evidence="1">The sequence shown here is derived from an EMBL/GenBank/DDBJ whole genome shotgun (WGS) entry which is preliminary data.</text>
</comment>
<evidence type="ECO:0000313" key="1">
    <source>
        <dbReference type="EMBL" id="PWN69069.1"/>
    </source>
</evidence>
<dbReference type="AlphaFoldDB" id="A0A316X767"/>
<name>A0A316X767_9FLAO</name>
<sequence>MIRRILHILFLPCSEATLLMEKRNAHSISAKENRKLSLHLMICKWCKMYNRKLALLDEVFKKTFSQKTTEINESEIQDFKDKMIEKLDF</sequence>
<protein>
    <recommendedName>
        <fullName evidence="3">Zf-HC2 domain-containing protein</fullName>
    </recommendedName>
</protein>
<evidence type="ECO:0008006" key="3">
    <source>
        <dbReference type="Google" id="ProtNLM"/>
    </source>
</evidence>
<organism evidence="1 2">
    <name type="scientific">Chryseobacterium phosphatilyticum</name>
    <dbReference type="NCBI Taxonomy" id="475075"/>
    <lineage>
        <taxon>Bacteria</taxon>
        <taxon>Pseudomonadati</taxon>
        <taxon>Bacteroidota</taxon>
        <taxon>Flavobacteriia</taxon>
        <taxon>Flavobacteriales</taxon>
        <taxon>Weeksellaceae</taxon>
        <taxon>Chryseobacterium group</taxon>
        <taxon>Chryseobacterium</taxon>
    </lineage>
</organism>